<dbReference type="PRINTS" id="PR01438">
    <property type="entry name" value="UNVRSLSTRESS"/>
</dbReference>
<sequence>MPGAHGRSGGSGRGVEAFGAAAAAQLVMGTHGRQGIARMLLGSVAERVVRTAPCPVLTVAPADPDEA</sequence>
<reference evidence="3 4" key="1">
    <citation type="submission" date="2021-12" db="EMBL/GenBank/DDBJ databases">
        <title>Discovery of the Pendulisporaceae a myxobacterial family with distinct sporulation behavior and unique specialized metabolism.</title>
        <authorList>
            <person name="Garcia R."/>
            <person name="Popoff A."/>
            <person name="Bader C.D."/>
            <person name="Loehr J."/>
            <person name="Walesch S."/>
            <person name="Walt C."/>
            <person name="Boldt J."/>
            <person name="Bunk B."/>
            <person name="Haeckl F.J.F.P.J."/>
            <person name="Gunesch A.P."/>
            <person name="Birkelbach J."/>
            <person name="Nuebel U."/>
            <person name="Pietschmann T."/>
            <person name="Bach T."/>
            <person name="Mueller R."/>
        </authorList>
    </citation>
    <scope>NUCLEOTIDE SEQUENCE [LARGE SCALE GENOMIC DNA]</scope>
    <source>
        <strain evidence="3 4">MSr11954</strain>
    </source>
</reference>
<dbReference type="InterPro" id="IPR006015">
    <property type="entry name" value="Universal_stress_UspA"/>
</dbReference>
<organism evidence="3 4">
    <name type="scientific">Pendulispora albinea</name>
    <dbReference type="NCBI Taxonomy" id="2741071"/>
    <lineage>
        <taxon>Bacteria</taxon>
        <taxon>Pseudomonadati</taxon>
        <taxon>Myxococcota</taxon>
        <taxon>Myxococcia</taxon>
        <taxon>Myxococcales</taxon>
        <taxon>Sorangiineae</taxon>
        <taxon>Pendulisporaceae</taxon>
        <taxon>Pendulispora</taxon>
    </lineage>
</organism>
<feature type="domain" description="UspA" evidence="2">
    <location>
        <begin position="22"/>
        <end position="59"/>
    </location>
</feature>
<proteinExistence type="inferred from homology"/>
<dbReference type="InterPro" id="IPR006016">
    <property type="entry name" value="UspA"/>
</dbReference>
<name>A0ABZ2LIW6_9BACT</name>
<protein>
    <submittedName>
        <fullName evidence="3">Universal stress protein</fullName>
    </submittedName>
</protein>
<dbReference type="Gene3D" id="3.40.50.12370">
    <property type="match status" value="1"/>
</dbReference>
<accession>A0ABZ2LIW6</accession>
<comment type="similarity">
    <text evidence="1">Belongs to the universal stress protein A family.</text>
</comment>
<dbReference type="Pfam" id="PF00582">
    <property type="entry name" value="Usp"/>
    <property type="match status" value="1"/>
</dbReference>
<dbReference type="EMBL" id="CP089984">
    <property type="protein sequence ID" value="WXB10898.1"/>
    <property type="molecule type" value="Genomic_DNA"/>
</dbReference>
<evidence type="ECO:0000259" key="2">
    <source>
        <dbReference type="Pfam" id="PF00582"/>
    </source>
</evidence>
<evidence type="ECO:0000256" key="1">
    <source>
        <dbReference type="ARBA" id="ARBA00008791"/>
    </source>
</evidence>
<dbReference type="SUPFAM" id="SSF52402">
    <property type="entry name" value="Adenine nucleotide alpha hydrolases-like"/>
    <property type="match status" value="1"/>
</dbReference>
<dbReference type="Proteomes" id="UP001370348">
    <property type="component" value="Chromosome"/>
</dbReference>
<keyword evidence="4" id="KW-1185">Reference proteome</keyword>
<evidence type="ECO:0000313" key="4">
    <source>
        <dbReference type="Proteomes" id="UP001370348"/>
    </source>
</evidence>
<dbReference type="CDD" id="cd00293">
    <property type="entry name" value="USP-like"/>
    <property type="match status" value="1"/>
</dbReference>
<evidence type="ECO:0000313" key="3">
    <source>
        <dbReference type="EMBL" id="WXB10898.1"/>
    </source>
</evidence>
<gene>
    <name evidence="3" type="ORF">LZC94_23795</name>
</gene>